<evidence type="ECO:0000313" key="1">
    <source>
        <dbReference type="EMBL" id="AFK65201.1"/>
    </source>
</evidence>
<organism evidence="1">
    <name type="scientific">Paenibacillus mucilaginosus K02</name>
    <dbReference type="NCBI Taxonomy" id="997761"/>
    <lineage>
        <taxon>Bacteria</taxon>
        <taxon>Bacillati</taxon>
        <taxon>Bacillota</taxon>
        <taxon>Bacilli</taxon>
        <taxon>Bacillales</taxon>
        <taxon>Paenibacillaceae</taxon>
        <taxon>Paenibacillus</taxon>
    </lineage>
</organism>
<accession>V9IRP9</accession>
<reference evidence="1" key="1">
    <citation type="submission" date="2011-07" db="EMBL/GenBank/DDBJ databases">
        <title>Some potential microbial weathering related gene sequences of Bacillus mucilaginosus.</title>
        <authorList>
            <person name="Lian B."/>
            <person name="Xiao B."/>
        </authorList>
    </citation>
    <scope>NUCLEOTIDE SEQUENCE</scope>
    <source>
        <strain evidence="1">K02</strain>
    </source>
</reference>
<dbReference type="EMBL" id="JN225007">
    <property type="protein sequence ID" value="AFK65201.1"/>
    <property type="molecule type" value="Genomic_DNA"/>
</dbReference>
<name>V9IRP9_9BACL</name>
<proteinExistence type="predicted"/>
<sequence>MTRMNKLLLPLTVLLGAALFLAGVMADRPGSPEAGVFPMAEDITAARMIPGGEEEGAQSPVDLNLQHDDKNRLEIARILYWLSVGTLQGGLSRQPLPSGGPEQLVMETADGTVLTLTNAVDRIAVPAQDSWLTTGVSVPQTVNVRINDMAGRITAPDLKRWMEEDLPRRIEESRKAPQ</sequence>
<dbReference type="AlphaFoldDB" id="V9IRP9"/>
<protein>
    <submittedName>
        <fullName evidence="1">Uncharacterized protein</fullName>
    </submittedName>
</protein>